<dbReference type="EMBL" id="JBHSIT010000006">
    <property type="protein sequence ID" value="MFC4910125.1"/>
    <property type="molecule type" value="Genomic_DNA"/>
</dbReference>
<dbReference type="InterPro" id="IPR029000">
    <property type="entry name" value="Cyclophilin-like_dom_sf"/>
</dbReference>
<dbReference type="Gene3D" id="2.40.100.10">
    <property type="entry name" value="Cyclophilin-like"/>
    <property type="match status" value="1"/>
</dbReference>
<dbReference type="RefSeq" id="WP_378258174.1">
    <property type="nucleotide sequence ID" value="NZ_JBHSIT010000006.1"/>
</dbReference>
<comment type="catalytic activity">
    <reaction evidence="2">
        <text>[protein]-peptidylproline (omega=180) = [protein]-peptidylproline (omega=0)</text>
        <dbReference type="Rhea" id="RHEA:16237"/>
        <dbReference type="Rhea" id="RHEA-COMP:10747"/>
        <dbReference type="Rhea" id="RHEA-COMP:10748"/>
        <dbReference type="ChEBI" id="CHEBI:83833"/>
        <dbReference type="ChEBI" id="CHEBI:83834"/>
        <dbReference type="EC" id="5.2.1.8"/>
    </reaction>
</comment>
<dbReference type="GO" id="GO:0003755">
    <property type="term" value="F:peptidyl-prolyl cis-trans isomerase activity"/>
    <property type="evidence" value="ECO:0007669"/>
    <property type="project" value="UniProtKB-EC"/>
</dbReference>
<keyword evidence="2" id="KW-0732">Signal</keyword>
<name>A0ABV9U3I9_9ACTN</name>
<keyword evidence="2" id="KW-0697">Rotamase</keyword>
<dbReference type="InterPro" id="IPR002130">
    <property type="entry name" value="Cyclophilin-type_PPIase_dom"/>
</dbReference>
<dbReference type="CDD" id="cd00317">
    <property type="entry name" value="cyclophilin"/>
    <property type="match status" value="1"/>
</dbReference>
<gene>
    <name evidence="4" type="ORF">ACFPCY_22610</name>
</gene>
<dbReference type="EC" id="5.2.1.8" evidence="2"/>
<dbReference type="PRINTS" id="PR00153">
    <property type="entry name" value="CSAPPISMRASE"/>
</dbReference>
<evidence type="ECO:0000256" key="1">
    <source>
        <dbReference type="ARBA" id="ARBA00002388"/>
    </source>
</evidence>
<dbReference type="PANTHER" id="PTHR45625:SF3">
    <property type="entry name" value="PEPTIDYL-PROLYL CIS-TRANS ISOMERASE B-RELATED"/>
    <property type="match status" value="1"/>
</dbReference>
<evidence type="ECO:0000313" key="4">
    <source>
        <dbReference type="EMBL" id="MFC4910125.1"/>
    </source>
</evidence>
<dbReference type="Proteomes" id="UP001595872">
    <property type="component" value="Unassembled WGS sequence"/>
</dbReference>
<dbReference type="Pfam" id="PF00160">
    <property type="entry name" value="Pro_isomerase"/>
    <property type="match status" value="1"/>
</dbReference>
<evidence type="ECO:0000256" key="2">
    <source>
        <dbReference type="RuleBase" id="RU363019"/>
    </source>
</evidence>
<feature type="signal peptide" evidence="2">
    <location>
        <begin position="1"/>
        <end position="25"/>
    </location>
</feature>
<feature type="domain" description="PPIase cyclophilin-type" evidence="3">
    <location>
        <begin position="95"/>
        <end position="224"/>
    </location>
</feature>
<organism evidence="4 5">
    <name type="scientific">Actinomadura gamaensis</name>
    <dbReference type="NCBI Taxonomy" id="1763541"/>
    <lineage>
        <taxon>Bacteria</taxon>
        <taxon>Bacillati</taxon>
        <taxon>Actinomycetota</taxon>
        <taxon>Actinomycetes</taxon>
        <taxon>Streptosporangiales</taxon>
        <taxon>Thermomonosporaceae</taxon>
        <taxon>Actinomadura</taxon>
    </lineage>
</organism>
<keyword evidence="2 4" id="KW-0413">Isomerase</keyword>
<dbReference type="InterPro" id="IPR044666">
    <property type="entry name" value="Cyclophilin_A-like"/>
</dbReference>
<accession>A0ABV9U3I9</accession>
<comment type="caution">
    <text evidence="4">The sequence shown here is derived from an EMBL/GenBank/DDBJ whole genome shotgun (WGS) entry which is preliminary data.</text>
</comment>
<dbReference type="SUPFAM" id="SSF50891">
    <property type="entry name" value="Cyclophilin-like"/>
    <property type="match status" value="1"/>
</dbReference>
<dbReference type="PANTHER" id="PTHR45625">
    <property type="entry name" value="PEPTIDYL-PROLYL CIS-TRANS ISOMERASE-RELATED"/>
    <property type="match status" value="1"/>
</dbReference>
<proteinExistence type="inferred from homology"/>
<keyword evidence="5" id="KW-1185">Reference proteome</keyword>
<evidence type="ECO:0000313" key="5">
    <source>
        <dbReference type="Proteomes" id="UP001595872"/>
    </source>
</evidence>
<comment type="similarity">
    <text evidence="2">Belongs to the cyclophilin-type PPIase family.</text>
</comment>
<comment type="function">
    <text evidence="1 2">PPIases accelerate the folding of proteins. It catalyzes the cis-trans isomerization of proline imidic peptide bonds in oligopeptides.</text>
</comment>
<feature type="chain" id="PRO_5044952826" description="Peptidyl-prolyl cis-trans isomerase" evidence="2">
    <location>
        <begin position="26"/>
        <end position="243"/>
    </location>
</feature>
<dbReference type="PROSITE" id="PS50072">
    <property type="entry name" value="CSA_PPIASE_2"/>
    <property type="match status" value="1"/>
</dbReference>
<protein>
    <recommendedName>
        <fullName evidence="2">Peptidyl-prolyl cis-trans isomerase</fullName>
        <shortName evidence="2">PPIase</shortName>
        <ecNumber evidence="2">5.2.1.8</ecNumber>
    </recommendedName>
</protein>
<evidence type="ECO:0000259" key="3">
    <source>
        <dbReference type="PROSITE" id="PS50072"/>
    </source>
</evidence>
<reference evidence="5" key="1">
    <citation type="journal article" date="2019" name="Int. J. Syst. Evol. Microbiol.">
        <title>The Global Catalogue of Microorganisms (GCM) 10K type strain sequencing project: providing services to taxonomists for standard genome sequencing and annotation.</title>
        <authorList>
            <consortium name="The Broad Institute Genomics Platform"/>
            <consortium name="The Broad Institute Genome Sequencing Center for Infectious Disease"/>
            <person name="Wu L."/>
            <person name="Ma J."/>
        </authorList>
    </citation>
    <scope>NUCLEOTIDE SEQUENCE [LARGE SCALE GENOMIC DNA]</scope>
    <source>
        <strain evidence="5">KLKA75</strain>
    </source>
</reference>
<sequence>MLQPVRIIAVSVAAVAVTGSVYATASVSATPGGGTAPRTRIAGPTVAADTPAAPVKAQACAYTQVKPVSKWVGLPVFDPAKAARPYTARLRTTQGTIEFEALTDKAPCTTYSFRFLAERGYFDRTHCHRSTTQRIFVLQCGDPTGTGSGAPGYQFPDENLAGATYPAGTVAMANAGPGTNGSQFFFAWKDTKLSPAYTPFGRVTEGLDVLRRIGEAGNDEQNNPGDGYPRRYTEFHKVRITRH</sequence>